<feature type="region of interest" description="Disordered" evidence="1">
    <location>
        <begin position="1"/>
        <end position="26"/>
    </location>
</feature>
<evidence type="ECO:0000313" key="3">
    <source>
        <dbReference type="Proteomes" id="UP000003773"/>
    </source>
</evidence>
<dbReference type="AlphaFoldDB" id="A7A2I9"/>
<dbReference type="Proteomes" id="UP000003773">
    <property type="component" value="Unassembled WGS sequence"/>
</dbReference>
<evidence type="ECO:0000256" key="1">
    <source>
        <dbReference type="SAM" id="MobiDB-lite"/>
    </source>
</evidence>
<comment type="caution">
    <text evidence="2">The sequence shown here is derived from an EMBL/GenBank/DDBJ whole genome shotgun (WGS) entry which is preliminary data.</text>
</comment>
<accession>A7A2I9</accession>
<proteinExistence type="predicted"/>
<sequence>MTYCGYAPNTTRRNQPEGRNHHEAEVSTHRLGFAGPWSVREYPPVHPFDYACRPRLRTRLTRGRRTWPRNPWSSSGRDPHPSLATHVCILTPTKSTARLPGRFAPRRTLSYPATMKIAAASSVVCLSPATLSARNH</sequence>
<dbReference type="EMBL" id="AAXD02000006">
    <property type="protein sequence ID" value="EDN84183.1"/>
    <property type="molecule type" value="Genomic_DNA"/>
</dbReference>
<feature type="compositionally biased region" description="Basic and acidic residues" evidence="1">
    <location>
        <begin position="14"/>
        <end position="26"/>
    </location>
</feature>
<name>A7A2I9_BIFAD</name>
<gene>
    <name evidence="2" type="ORF">BIFADO_00017</name>
</gene>
<reference evidence="2 3" key="2">
    <citation type="submission" date="2007-05" db="EMBL/GenBank/DDBJ databases">
        <title>Draft genome sequence of Bifidobacterium adolescentis (L2-32).</title>
        <authorList>
            <person name="Sudarsanam P."/>
            <person name="Ley R."/>
            <person name="Guruge J."/>
            <person name="Turnbaugh P.J."/>
            <person name="Mahowald M."/>
            <person name="Liep D."/>
            <person name="Gordon J."/>
        </authorList>
    </citation>
    <scope>NUCLEOTIDE SEQUENCE [LARGE SCALE GENOMIC DNA]</scope>
    <source>
        <strain evidence="2 3">L2-32</strain>
    </source>
</reference>
<dbReference type="HOGENOM" id="CLU_1871383_0_0_11"/>
<evidence type="ECO:0000313" key="2">
    <source>
        <dbReference type="EMBL" id="EDN84183.1"/>
    </source>
</evidence>
<organism evidence="2 3">
    <name type="scientific">Bifidobacterium adolescentis L2-32</name>
    <dbReference type="NCBI Taxonomy" id="411481"/>
    <lineage>
        <taxon>Bacteria</taxon>
        <taxon>Bacillati</taxon>
        <taxon>Actinomycetota</taxon>
        <taxon>Actinomycetes</taxon>
        <taxon>Bifidobacteriales</taxon>
        <taxon>Bifidobacteriaceae</taxon>
        <taxon>Bifidobacterium</taxon>
    </lineage>
</organism>
<protein>
    <submittedName>
        <fullName evidence="2">Uncharacterized protein</fullName>
    </submittedName>
</protein>
<reference evidence="2 3" key="1">
    <citation type="submission" date="2007-04" db="EMBL/GenBank/DDBJ databases">
        <authorList>
            <person name="Fulton L."/>
            <person name="Clifton S."/>
            <person name="Fulton B."/>
            <person name="Xu J."/>
            <person name="Minx P."/>
            <person name="Pepin K.H."/>
            <person name="Johnson M."/>
            <person name="Thiruvilangam P."/>
            <person name="Bhonagiri V."/>
            <person name="Nash W.E."/>
            <person name="Mardis E.R."/>
            <person name="Wilson R.K."/>
        </authorList>
    </citation>
    <scope>NUCLEOTIDE SEQUENCE [LARGE SCALE GENOMIC DNA]</scope>
    <source>
        <strain evidence="2 3">L2-32</strain>
    </source>
</reference>